<evidence type="ECO:0000313" key="3">
    <source>
        <dbReference type="Proteomes" id="UP000023152"/>
    </source>
</evidence>
<name>X6N8H8_RETFI</name>
<gene>
    <name evidence="2" type="ORF">RFI_14610</name>
</gene>
<feature type="region of interest" description="Disordered" evidence="1">
    <location>
        <begin position="1"/>
        <end position="29"/>
    </location>
</feature>
<reference evidence="2 3" key="1">
    <citation type="journal article" date="2013" name="Curr. Biol.">
        <title>The Genome of the Foraminiferan Reticulomyxa filosa.</title>
        <authorList>
            <person name="Glockner G."/>
            <person name="Hulsmann N."/>
            <person name="Schleicher M."/>
            <person name="Noegel A.A."/>
            <person name="Eichinger L."/>
            <person name="Gallinger C."/>
            <person name="Pawlowski J."/>
            <person name="Sierra R."/>
            <person name="Euteneuer U."/>
            <person name="Pillet L."/>
            <person name="Moustafa A."/>
            <person name="Platzer M."/>
            <person name="Groth M."/>
            <person name="Szafranski K."/>
            <person name="Schliwa M."/>
        </authorList>
    </citation>
    <scope>NUCLEOTIDE SEQUENCE [LARGE SCALE GENOMIC DNA]</scope>
</reference>
<sequence length="800" mass="93597">MEAQSVSHDKLVSRLPSSQCQSPRSVDNTNSSWQIYSEKLTNDEHCKVSLLSQSSNSDRSSNFSSVENLANVSDIDRLQKMKDDCKEVEVTSCAIRDIASEPLDVELIADICSEVTNTLLFSPTKNPLSSCSEFENNVSRCLEFVNTENASNNMLAKLKRDESLHLSTLNIVSPADILSCFSNLTEITTQITTCLNDTNHLVLDNNKTLQNHNSSSNLISFSDKELDLKLQVGLKRKNRNKFLTDLVCEPIYQMKEALTLKKWWDDENDRNLKKHNQKHAIELLTQKQKIIIHARKNEKKEYLKENLRCERQQKALQCLKEAQHCWQTANFPVENRKRRRNDTLEYWPSMIHQLVLSRNSQINQDQRLRLCNIAEVAEMQSTLIKQWHKNQTKIIPNNDQQKANQITAIDILNKELINLHKVHKQDNLTEIRNNQIKQLTQLQKQRQKQLQGPLIFYATQNTKVSSFHSLHAVCEHGRLANRKRALQLIIARHKELNDSCIRFRKKQSKKISNLELINQIVELERLERIEHGLMYFHDIEKKCHNYLSIEKKKQNKKSKTLLDERVLNLWKERYCPKSNKGVTNLIETQSKLPGSKKTPIDWKFIIDVQNLKKRNLLKIMKESKFSQHLKKEKLKESVKIVQQPERKVRKTSHSESAPLITKTLKRGQTDKKLATPKHIVQPKTLKQHEDSQNKIAQDVQIPMIFGRLYSASLKRKIRDDTKEWIKNQSKECTFQPKICRSARSSYRNHVQAIKQHAETFNRLYFDAENRVKKHNMWKQMVDAYRQQYLEQTCTFKPHVN</sequence>
<evidence type="ECO:0000256" key="1">
    <source>
        <dbReference type="SAM" id="MobiDB-lite"/>
    </source>
</evidence>
<dbReference type="EMBL" id="ASPP01010613">
    <property type="protein sequence ID" value="ETO22585.1"/>
    <property type="molecule type" value="Genomic_DNA"/>
</dbReference>
<organism evidence="2 3">
    <name type="scientific">Reticulomyxa filosa</name>
    <dbReference type="NCBI Taxonomy" id="46433"/>
    <lineage>
        <taxon>Eukaryota</taxon>
        <taxon>Sar</taxon>
        <taxon>Rhizaria</taxon>
        <taxon>Retaria</taxon>
        <taxon>Foraminifera</taxon>
        <taxon>Monothalamids</taxon>
        <taxon>Reticulomyxidae</taxon>
        <taxon>Reticulomyxa</taxon>
    </lineage>
</organism>
<dbReference type="AlphaFoldDB" id="X6N8H8"/>
<accession>X6N8H8</accession>
<evidence type="ECO:0000313" key="2">
    <source>
        <dbReference type="EMBL" id="ETO22585.1"/>
    </source>
</evidence>
<proteinExistence type="predicted"/>
<comment type="caution">
    <text evidence="2">The sequence shown here is derived from an EMBL/GenBank/DDBJ whole genome shotgun (WGS) entry which is preliminary data.</text>
</comment>
<feature type="compositionally biased region" description="Polar residues" evidence="1">
    <location>
        <begin position="15"/>
        <end position="29"/>
    </location>
</feature>
<dbReference type="Proteomes" id="UP000023152">
    <property type="component" value="Unassembled WGS sequence"/>
</dbReference>
<keyword evidence="3" id="KW-1185">Reference proteome</keyword>
<protein>
    <submittedName>
        <fullName evidence="2">Uncharacterized protein</fullName>
    </submittedName>
</protein>